<accession>A0A386JBX5</accession>
<gene>
    <name evidence="1" type="ORF">pHSJD-312_00049</name>
</gene>
<geneLocation type="plasmid" evidence="1">
    <name>pHSJD-312</name>
</geneLocation>
<dbReference type="AlphaFoldDB" id="A0A386JBX5"/>
<organism evidence="1">
    <name type="scientific">Clostridioides difficile</name>
    <name type="common">Peptoclostridium difficile</name>
    <dbReference type="NCBI Taxonomy" id="1496"/>
    <lineage>
        <taxon>Bacteria</taxon>
        <taxon>Bacillati</taxon>
        <taxon>Bacillota</taxon>
        <taxon>Clostridia</taxon>
        <taxon>Peptostreptococcales</taxon>
        <taxon>Peptostreptococcaceae</taxon>
        <taxon>Clostridioides</taxon>
    </lineage>
</organism>
<name>A0A386JBX5_CLODI</name>
<reference evidence="1" key="1">
    <citation type="journal article" date="2018" name="Sci. Rep.">
        <title>Novel Clade C-I Clostridium difficile strains escape diagnostic tests, differ in pathogenicity potential and carry toxins on extrachromosomal elements.</title>
        <authorList>
            <person name="Ramirez-Vargas G."/>
            <person name="Lopez-Urena D."/>
            <person name="Badilla A."/>
            <person name="Orozco-Aguilar J."/>
            <person name="Murillo T."/>
            <person name="Rojas P."/>
            <person name="Riedel T."/>
            <person name="Overmann J."/>
            <person name="Gonzalez G."/>
            <person name="Chaves-Olarte E."/>
            <person name="Quesada-Gomez C."/>
            <person name="Rodriguez C."/>
        </authorList>
    </citation>
    <scope>NUCLEOTIDE SEQUENCE</scope>
    <source>
        <strain evidence="1">HSJD-312</strain>
        <plasmid evidence="1">pHSJD-312</plasmid>
    </source>
</reference>
<protein>
    <submittedName>
        <fullName evidence="1">Uncharacterized protein</fullName>
    </submittedName>
</protein>
<keyword evidence="1" id="KW-0614">Plasmid</keyword>
<sequence>MSKIENVIKIILLLRKNENLNSSEIYKTRYTGEKSKGIYMSTKKGWS</sequence>
<dbReference type="RefSeq" id="WP_158245590.1">
    <property type="nucleotide sequence ID" value="NZ_LJCL01000008.1"/>
</dbReference>
<proteinExistence type="predicted"/>
<dbReference type="EMBL" id="MG973074">
    <property type="protein sequence ID" value="AYD68670.1"/>
    <property type="molecule type" value="Genomic_DNA"/>
</dbReference>
<evidence type="ECO:0000313" key="1">
    <source>
        <dbReference type="EMBL" id="AYD68670.1"/>
    </source>
</evidence>